<gene>
    <name evidence="1" type="ORF">MUB46_18365</name>
</gene>
<protein>
    <recommendedName>
        <fullName evidence="3">Glutamine amidotransferase domain-containing protein</fullName>
    </recommendedName>
</protein>
<dbReference type="RefSeq" id="WP_261617416.1">
    <property type="nucleotide sequence ID" value="NZ_JALIDZ010000009.1"/>
</dbReference>
<dbReference type="SUPFAM" id="SSF52317">
    <property type="entry name" value="Class I glutamine amidotransferase-like"/>
    <property type="match status" value="1"/>
</dbReference>
<dbReference type="EMBL" id="JALIDZ010000009">
    <property type="protein sequence ID" value="MCT8973834.1"/>
    <property type="molecule type" value="Genomic_DNA"/>
</dbReference>
<dbReference type="InterPro" id="IPR029062">
    <property type="entry name" value="Class_I_gatase-like"/>
</dbReference>
<keyword evidence="2" id="KW-1185">Reference proteome</keyword>
<proteinExistence type="predicted"/>
<organism evidence="1 2">
    <name type="scientific">Microbaculum marinisediminis</name>
    <dbReference type="NCBI Taxonomy" id="2931392"/>
    <lineage>
        <taxon>Bacteria</taxon>
        <taxon>Pseudomonadati</taxon>
        <taxon>Pseudomonadota</taxon>
        <taxon>Alphaproteobacteria</taxon>
        <taxon>Hyphomicrobiales</taxon>
        <taxon>Tepidamorphaceae</taxon>
        <taxon>Microbaculum</taxon>
    </lineage>
</organism>
<dbReference type="Gene3D" id="3.40.50.880">
    <property type="match status" value="1"/>
</dbReference>
<comment type="caution">
    <text evidence="1">The sequence shown here is derived from an EMBL/GenBank/DDBJ whole genome shotgun (WGS) entry which is preliminary data.</text>
</comment>
<reference evidence="1 2" key="1">
    <citation type="submission" date="2022-04" db="EMBL/GenBank/DDBJ databases">
        <authorList>
            <person name="Ye Y.-Q."/>
            <person name="Du Z.-J."/>
        </authorList>
    </citation>
    <scope>NUCLEOTIDE SEQUENCE [LARGE SCALE GENOMIC DNA]</scope>
    <source>
        <strain evidence="1 2">A6E488</strain>
    </source>
</reference>
<evidence type="ECO:0000313" key="1">
    <source>
        <dbReference type="EMBL" id="MCT8973834.1"/>
    </source>
</evidence>
<sequence>MTCGPALQFTLKKLASATGEAVEEERSPFFTAPMKTICVLQHTETEYLGLMEDHLEARSVRFLYSRPFTAGGKIPPDAEGFDGLVVLGAGPLGVVSGNLMPSLGPELRLIGDFLERGLPVIGVGLGAVMVATAAGGGAEEAPLRFTVSTAHRKVDDALKGFLPESFPVGVYMRDRPVLPEGGTVLAAGDDGEPLVFQIGDNVFGFVGHPGLKSAMVEDLIMEFEECPDNTAQTLERLREAQPQIAGALTPIMVGLVMSAEWMSEQGLGQ</sequence>
<name>A0AAW5R5C9_9HYPH</name>
<dbReference type="Proteomes" id="UP001320898">
    <property type="component" value="Unassembled WGS sequence"/>
</dbReference>
<evidence type="ECO:0008006" key="3">
    <source>
        <dbReference type="Google" id="ProtNLM"/>
    </source>
</evidence>
<evidence type="ECO:0000313" key="2">
    <source>
        <dbReference type="Proteomes" id="UP001320898"/>
    </source>
</evidence>
<accession>A0AAW5R5C9</accession>
<dbReference type="AlphaFoldDB" id="A0AAW5R5C9"/>